<organism evidence="1 2">
    <name type="scientific">Anditalea andensis</name>
    <dbReference type="NCBI Taxonomy" id="1048983"/>
    <lineage>
        <taxon>Bacteria</taxon>
        <taxon>Pseudomonadati</taxon>
        <taxon>Bacteroidota</taxon>
        <taxon>Cytophagia</taxon>
        <taxon>Cytophagales</taxon>
        <taxon>Cytophagaceae</taxon>
        <taxon>Anditalea</taxon>
    </lineage>
</organism>
<name>A0A074KVC8_9BACT</name>
<dbReference type="Proteomes" id="UP000027821">
    <property type="component" value="Unassembled WGS sequence"/>
</dbReference>
<reference evidence="1 2" key="1">
    <citation type="submission" date="2014-04" db="EMBL/GenBank/DDBJ databases">
        <title>Characterization and application of a salt tolerant electro-active bacterium.</title>
        <authorList>
            <person name="Yang L."/>
            <person name="Wei S."/>
            <person name="Tay Q.X.M."/>
        </authorList>
    </citation>
    <scope>NUCLEOTIDE SEQUENCE [LARGE SCALE GENOMIC DNA]</scope>
    <source>
        <strain evidence="1 2">LY1</strain>
    </source>
</reference>
<accession>A0A074KVC8</accession>
<keyword evidence="2" id="KW-1185">Reference proteome</keyword>
<proteinExistence type="predicted"/>
<evidence type="ECO:0000313" key="2">
    <source>
        <dbReference type="Proteomes" id="UP000027821"/>
    </source>
</evidence>
<evidence type="ECO:0000313" key="1">
    <source>
        <dbReference type="EMBL" id="KEO73936.1"/>
    </source>
</evidence>
<dbReference type="AlphaFoldDB" id="A0A074KVC8"/>
<protein>
    <submittedName>
        <fullName evidence="1">Uncharacterized protein</fullName>
    </submittedName>
</protein>
<gene>
    <name evidence="1" type="ORF">EL17_09415</name>
</gene>
<comment type="caution">
    <text evidence="1">The sequence shown here is derived from an EMBL/GenBank/DDBJ whole genome shotgun (WGS) entry which is preliminary data.</text>
</comment>
<dbReference type="EMBL" id="JMIH01000017">
    <property type="protein sequence ID" value="KEO73936.1"/>
    <property type="molecule type" value="Genomic_DNA"/>
</dbReference>
<sequence>MFIEIRYSSPQWGEIWVIGLPILGKPSAYKAAVYKYPGVFKPLIHEWKRYYSVGSGKVWSLTSFRQTGEGKWKNDIP</sequence>